<sequence>MYITVPNNNIVERYYIINILFHEFLGLKYEICVANDEKDYTVILDNGRKLIIKDSFFNLFPTPLSYLSRKNIPTAITYADNSFLSMEKMPVLFGTGDLEMRDDSIICGSDLFAGAFFMLTRWEEYVVKERDVHGRFCSSNSLAFRFDFLNRAIVNEYTEYLWNMIYYLDSTAKRKKHSFEIIPTHDVDVISCWHTPFKDIKRIVSYFLKKGCIKYGMENIVSYIKTLVNKENDPYNTFRFLMEYSESLGLKSYFFFMSSAEYFFAERDRMQKIADTILEKGHFVGFHPNKGTCSDRIVFQKELNALNTVLKRKNTIGRQHLLKFEVPFTWRIWNDCGMEWDSSLVYFDKIGFRCGVCYPFTVFDILERKHLQLKELPLLAMDCTLFYYNQLKPDDALSELSGIKSTVRKYNGKFVVLWHNSYFSFENRKTLAVYKEILKESYLDSAR</sequence>
<dbReference type="RefSeq" id="WP_117857175.1">
    <property type="nucleotide sequence ID" value="NZ_JAHOFI010000010.1"/>
</dbReference>
<evidence type="ECO:0000313" key="4">
    <source>
        <dbReference type="Proteomes" id="UP000285150"/>
    </source>
</evidence>
<protein>
    <recommendedName>
        <fullName evidence="1">DUF7033 domain-containing protein</fullName>
    </recommendedName>
</protein>
<dbReference type="AlphaFoldDB" id="A0A413BA24"/>
<dbReference type="Pfam" id="PF23019">
    <property type="entry name" value="DUF7033"/>
    <property type="match status" value="1"/>
</dbReference>
<feature type="domain" description="DUF7033" evidence="1">
    <location>
        <begin position="109"/>
        <end position="193"/>
    </location>
</feature>
<dbReference type="Proteomes" id="UP000285150">
    <property type="component" value="Unassembled WGS sequence"/>
</dbReference>
<evidence type="ECO:0000313" key="3">
    <source>
        <dbReference type="EMBL" id="RHC30672.1"/>
    </source>
</evidence>
<evidence type="ECO:0000313" key="2">
    <source>
        <dbReference type="EMBL" id="RGW35608.1"/>
    </source>
</evidence>
<proteinExistence type="predicted"/>
<organism evidence="2 4">
    <name type="scientific">Bacteroides stercoris</name>
    <dbReference type="NCBI Taxonomy" id="46506"/>
    <lineage>
        <taxon>Bacteria</taxon>
        <taxon>Pseudomonadati</taxon>
        <taxon>Bacteroidota</taxon>
        <taxon>Bacteroidia</taxon>
        <taxon>Bacteroidales</taxon>
        <taxon>Bacteroidaceae</taxon>
        <taxon>Bacteroides</taxon>
    </lineage>
</organism>
<gene>
    <name evidence="3" type="ORF">DW853_06465</name>
    <name evidence="2" type="ORF">DWV77_03345</name>
</gene>
<dbReference type="EMBL" id="QSHQ01000009">
    <property type="protein sequence ID" value="RHC30672.1"/>
    <property type="molecule type" value="Genomic_DNA"/>
</dbReference>
<dbReference type="InterPro" id="IPR054297">
    <property type="entry name" value="DUF7033"/>
</dbReference>
<name>A0A413BA24_BACSE</name>
<dbReference type="Gene3D" id="3.20.20.370">
    <property type="entry name" value="Glycoside hydrolase/deacetylase"/>
    <property type="match status" value="1"/>
</dbReference>
<dbReference type="CDD" id="cd10931">
    <property type="entry name" value="CE4_u7"/>
    <property type="match status" value="1"/>
</dbReference>
<comment type="caution">
    <text evidence="2">The sequence shown here is derived from an EMBL/GenBank/DDBJ whole genome shotgun (WGS) entry which is preliminary data.</text>
</comment>
<evidence type="ECO:0000259" key="1">
    <source>
        <dbReference type="Pfam" id="PF23019"/>
    </source>
</evidence>
<dbReference type="EMBL" id="QSAF01000003">
    <property type="protein sequence ID" value="RGW35608.1"/>
    <property type="molecule type" value="Genomic_DNA"/>
</dbReference>
<accession>A0A413BA24</accession>
<evidence type="ECO:0000313" key="5">
    <source>
        <dbReference type="Proteomes" id="UP000285305"/>
    </source>
</evidence>
<dbReference type="Proteomes" id="UP000285305">
    <property type="component" value="Unassembled WGS sequence"/>
</dbReference>
<reference evidence="4 5" key="1">
    <citation type="submission" date="2018-08" db="EMBL/GenBank/DDBJ databases">
        <title>A genome reference for cultivated species of the human gut microbiota.</title>
        <authorList>
            <person name="Zou Y."/>
            <person name="Xue W."/>
            <person name="Luo G."/>
        </authorList>
    </citation>
    <scope>NUCLEOTIDE SEQUENCE [LARGE SCALE GENOMIC DNA]</scope>
    <source>
        <strain evidence="2 4">AF12-7</strain>
        <strain evidence="3 5">AM36-9BH</strain>
    </source>
</reference>